<reference evidence="1" key="1">
    <citation type="submission" date="2020-05" db="EMBL/GenBank/DDBJ databases">
        <title>Large-scale comparative analyses of tick genomes elucidate their genetic diversity and vector capacities.</title>
        <authorList>
            <person name="Jia N."/>
            <person name="Wang J."/>
            <person name="Shi W."/>
            <person name="Du L."/>
            <person name="Sun Y."/>
            <person name="Zhan W."/>
            <person name="Jiang J."/>
            <person name="Wang Q."/>
            <person name="Zhang B."/>
            <person name="Ji P."/>
            <person name="Sakyi L.B."/>
            <person name="Cui X."/>
            <person name="Yuan T."/>
            <person name="Jiang B."/>
            <person name="Yang W."/>
            <person name="Lam T.T.-Y."/>
            <person name="Chang Q."/>
            <person name="Ding S."/>
            <person name="Wang X."/>
            <person name="Zhu J."/>
            <person name="Ruan X."/>
            <person name="Zhao L."/>
            <person name="Wei J."/>
            <person name="Que T."/>
            <person name="Du C."/>
            <person name="Cheng J."/>
            <person name="Dai P."/>
            <person name="Han X."/>
            <person name="Huang E."/>
            <person name="Gao Y."/>
            <person name="Liu J."/>
            <person name="Shao H."/>
            <person name="Ye R."/>
            <person name="Li L."/>
            <person name="Wei W."/>
            <person name="Wang X."/>
            <person name="Wang C."/>
            <person name="Yang T."/>
            <person name="Huo Q."/>
            <person name="Li W."/>
            <person name="Guo W."/>
            <person name="Chen H."/>
            <person name="Zhou L."/>
            <person name="Ni X."/>
            <person name="Tian J."/>
            <person name="Zhou Y."/>
            <person name="Sheng Y."/>
            <person name="Liu T."/>
            <person name="Pan Y."/>
            <person name="Xia L."/>
            <person name="Li J."/>
            <person name="Zhao F."/>
            <person name="Cao W."/>
        </authorList>
    </citation>
    <scope>NUCLEOTIDE SEQUENCE</scope>
    <source>
        <strain evidence="1">Hyas-2018</strain>
    </source>
</reference>
<dbReference type="Proteomes" id="UP000821845">
    <property type="component" value="Chromosome 7"/>
</dbReference>
<organism evidence="1 2">
    <name type="scientific">Hyalomma asiaticum</name>
    <name type="common">Tick</name>
    <dbReference type="NCBI Taxonomy" id="266040"/>
    <lineage>
        <taxon>Eukaryota</taxon>
        <taxon>Metazoa</taxon>
        <taxon>Ecdysozoa</taxon>
        <taxon>Arthropoda</taxon>
        <taxon>Chelicerata</taxon>
        <taxon>Arachnida</taxon>
        <taxon>Acari</taxon>
        <taxon>Parasitiformes</taxon>
        <taxon>Ixodida</taxon>
        <taxon>Ixodoidea</taxon>
        <taxon>Ixodidae</taxon>
        <taxon>Hyalomminae</taxon>
        <taxon>Hyalomma</taxon>
    </lineage>
</organism>
<sequence length="262" mass="27831">MCEEFGGLDVCDELGGKIAVCGEMEENRQEPHIKEQRKTKRTAAARVATVDDKEEASSTASLRRPSAPGSSTCSPSNAAKHRDSTSPLLGRSDDPSFQPRLSPARAILSYMQRSPTELAAILVSGKGDSGGEDRAYCEIQLTHARRESGLAGDGHVNNMEPTSEQEPQEAADVAHEDQGGEVETTSTESSASSVDGSCAASMSPSPAAEEAGARPHFSCCLCPEDEGAPVEALFRCPCRCPDTFVHRSCLEQLLYIDPEGAT</sequence>
<dbReference type="EMBL" id="CM023487">
    <property type="protein sequence ID" value="KAH6926054.1"/>
    <property type="molecule type" value="Genomic_DNA"/>
</dbReference>
<evidence type="ECO:0000313" key="2">
    <source>
        <dbReference type="Proteomes" id="UP000821845"/>
    </source>
</evidence>
<comment type="caution">
    <text evidence="1">The sequence shown here is derived from an EMBL/GenBank/DDBJ whole genome shotgun (WGS) entry which is preliminary data.</text>
</comment>
<proteinExistence type="predicted"/>
<evidence type="ECO:0000313" key="1">
    <source>
        <dbReference type="EMBL" id="KAH6926054.1"/>
    </source>
</evidence>
<name>A0ACB7RW53_HYAAI</name>
<keyword evidence="2" id="KW-1185">Reference proteome</keyword>
<gene>
    <name evidence="1" type="ORF">HPB50_013490</name>
</gene>
<protein>
    <submittedName>
        <fullName evidence="1">Uncharacterized protein</fullName>
    </submittedName>
</protein>
<accession>A0ACB7RW53</accession>